<dbReference type="Gene3D" id="1.10.565.10">
    <property type="entry name" value="Retinoid X Receptor"/>
    <property type="match status" value="1"/>
</dbReference>
<dbReference type="SMART" id="SM00430">
    <property type="entry name" value="HOLI"/>
    <property type="match status" value="1"/>
</dbReference>
<keyword evidence="3 9" id="KW-0862">Zinc</keyword>
<dbReference type="WBParaSite" id="ASIM_0001751901-mRNA-1">
    <property type="protein sequence ID" value="ASIM_0001751901-mRNA-1"/>
    <property type="gene ID" value="ASIM_0001751901"/>
</dbReference>
<evidence type="ECO:0000256" key="4">
    <source>
        <dbReference type="ARBA" id="ARBA00023015"/>
    </source>
</evidence>
<evidence type="ECO:0000256" key="6">
    <source>
        <dbReference type="ARBA" id="ARBA00023163"/>
    </source>
</evidence>
<dbReference type="EMBL" id="UYRR01033560">
    <property type="protein sequence ID" value="VDK59054.1"/>
    <property type="molecule type" value="Genomic_DNA"/>
</dbReference>
<accession>A0A0M3K977</accession>
<dbReference type="Pfam" id="PF00104">
    <property type="entry name" value="Hormone_recep"/>
    <property type="match status" value="1"/>
</dbReference>
<name>A0A0M3K977_ANISI</name>
<dbReference type="PROSITE" id="PS00031">
    <property type="entry name" value="NUCLEAR_REC_DBD_1"/>
    <property type="match status" value="1"/>
</dbReference>
<dbReference type="PANTHER" id="PTHR46011:SF6">
    <property type="entry name" value="HIGH ZINC ACTIVATED NUCLEAR RECEPTOR PROTEIN"/>
    <property type="match status" value="1"/>
</dbReference>
<dbReference type="PANTHER" id="PTHR46011">
    <property type="entry name" value="NUCLEAR HORMONE RECEPTOR FAMILY MEMBER NHR-86-RELATED"/>
    <property type="match status" value="1"/>
</dbReference>
<evidence type="ECO:0000256" key="2">
    <source>
        <dbReference type="ARBA" id="ARBA00022771"/>
    </source>
</evidence>
<dbReference type="InterPro" id="IPR013088">
    <property type="entry name" value="Znf_NHR/GATA"/>
</dbReference>
<protein>
    <submittedName>
        <fullName evidence="14">Nuclear hormone receptor,putative (inferred by orthology to a S. mansoni protein)</fullName>
    </submittedName>
</protein>
<feature type="domain" description="NR LBD" evidence="11">
    <location>
        <begin position="145"/>
        <end position="379"/>
    </location>
</feature>
<dbReference type="InterPro" id="IPR001628">
    <property type="entry name" value="Znf_hrmn_rcpt"/>
</dbReference>
<evidence type="ECO:0000313" key="13">
    <source>
        <dbReference type="Proteomes" id="UP000267096"/>
    </source>
</evidence>
<keyword evidence="13" id="KW-1185">Reference proteome</keyword>
<dbReference type="PROSITE" id="PS51030">
    <property type="entry name" value="NUCLEAR_REC_DBD_2"/>
    <property type="match status" value="1"/>
</dbReference>
<dbReference type="PROSITE" id="PS51843">
    <property type="entry name" value="NR_LBD"/>
    <property type="match status" value="1"/>
</dbReference>
<dbReference type="PROSITE" id="PS51257">
    <property type="entry name" value="PROKAR_LIPOPROTEIN"/>
    <property type="match status" value="1"/>
</dbReference>
<evidence type="ECO:0000256" key="7">
    <source>
        <dbReference type="ARBA" id="ARBA00023170"/>
    </source>
</evidence>
<evidence type="ECO:0000313" key="14">
    <source>
        <dbReference type="WBParaSite" id="ASIM_0001751901-mRNA-1"/>
    </source>
</evidence>
<evidence type="ECO:0000259" key="11">
    <source>
        <dbReference type="PROSITE" id="PS51843"/>
    </source>
</evidence>
<dbReference type="AlphaFoldDB" id="A0A0M3K977"/>
<keyword evidence="7 9" id="KW-0675">Receptor</keyword>
<dbReference type="Proteomes" id="UP000267096">
    <property type="component" value="Unassembled WGS sequence"/>
</dbReference>
<dbReference type="GO" id="GO:0008270">
    <property type="term" value="F:zinc ion binding"/>
    <property type="evidence" value="ECO:0007669"/>
    <property type="project" value="UniProtKB-KW"/>
</dbReference>
<evidence type="ECO:0000256" key="9">
    <source>
        <dbReference type="RuleBase" id="RU004334"/>
    </source>
</evidence>
<gene>
    <name evidence="12" type="ORF">ASIM_LOCUS16925</name>
</gene>
<dbReference type="SUPFAM" id="SSF48508">
    <property type="entry name" value="Nuclear receptor ligand-binding domain"/>
    <property type="match status" value="1"/>
</dbReference>
<sequence length="379" mass="43481">MPPSRPHIEGKCQVCNEPTCGYHFGVISCRACAAFFRRTVALQLKYRCRFEQHCVIDKSVQLNRDSISSTIKKRKSVIIGTAMPSSPSSSGASMCKAPQPSERDVIMARVSNIFECTILDDDVENVSILDTMLFGYEELLEQRETVHANASILSTNDCMTEEEKERLLIHNCDTFVRMTEDEIGLIARMTTYFRPFLKLPATQRMVLFERFWMHFVKLERAYVAFKNLGDDTTDDRVILFNGQVTSQDECLPALENMSNVDKSALERMFSSSRDLTKYSIYAPLKRIKPTEKEFIAICENGLSEDFHDIARDARNQIFSCLHQYYINEMDLSNYAPRIGEFMALVSAVERSVTQRKENALIIDLFDVLRFGKSFVAMFR</sequence>
<dbReference type="GO" id="GO:0005634">
    <property type="term" value="C:nucleus"/>
    <property type="evidence" value="ECO:0007669"/>
    <property type="project" value="UniProtKB-SubCell"/>
</dbReference>
<comment type="similarity">
    <text evidence="9">Belongs to the nuclear hormone receptor family.</text>
</comment>
<organism evidence="14">
    <name type="scientific">Anisakis simplex</name>
    <name type="common">Herring worm</name>
    <dbReference type="NCBI Taxonomy" id="6269"/>
    <lineage>
        <taxon>Eukaryota</taxon>
        <taxon>Metazoa</taxon>
        <taxon>Ecdysozoa</taxon>
        <taxon>Nematoda</taxon>
        <taxon>Chromadorea</taxon>
        <taxon>Rhabditida</taxon>
        <taxon>Spirurina</taxon>
        <taxon>Ascaridomorpha</taxon>
        <taxon>Ascaridoidea</taxon>
        <taxon>Anisakidae</taxon>
        <taxon>Anisakis</taxon>
        <taxon>Anisakis simplex complex</taxon>
    </lineage>
</organism>
<keyword evidence="4 9" id="KW-0805">Transcription regulation</keyword>
<reference evidence="12 13" key="2">
    <citation type="submission" date="2018-11" db="EMBL/GenBank/DDBJ databases">
        <authorList>
            <consortium name="Pathogen Informatics"/>
        </authorList>
    </citation>
    <scope>NUCLEOTIDE SEQUENCE [LARGE SCALE GENOMIC DNA]</scope>
</reference>
<evidence type="ECO:0000259" key="10">
    <source>
        <dbReference type="PROSITE" id="PS51030"/>
    </source>
</evidence>
<evidence type="ECO:0000256" key="5">
    <source>
        <dbReference type="ARBA" id="ARBA00023125"/>
    </source>
</evidence>
<evidence type="ECO:0000256" key="8">
    <source>
        <dbReference type="ARBA" id="ARBA00023242"/>
    </source>
</evidence>
<dbReference type="InterPro" id="IPR035500">
    <property type="entry name" value="NHR-like_dom_sf"/>
</dbReference>
<dbReference type="GO" id="GO:0043565">
    <property type="term" value="F:sequence-specific DNA binding"/>
    <property type="evidence" value="ECO:0007669"/>
    <property type="project" value="InterPro"/>
</dbReference>
<evidence type="ECO:0000256" key="3">
    <source>
        <dbReference type="ARBA" id="ARBA00022833"/>
    </source>
</evidence>
<dbReference type="GO" id="GO:0003700">
    <property type="term" value="F:DNA-binding transcription factor activity"/>
    <property type="evidence" value="ECO:0007669"/>
    <property type="project" value="InterPro"/>
</dbReference>
<keyword evidence="6 9" id="KW-0804">Transcription</keyword>
<reference evidence="14" key="1">
    <citation type="submission" date="2017-02" db="UniProtKB">
        <authorList>
            <consortium name="WormBaseParasite"/>
        </authorList>
    </citation>
    <scope>IDENTIFICATION</scope>
</reference>
<evidence type="ECO:0000313" key="12">
    <source>
        <dbReference type="EMBL" id="VDK59054.1"/>
    </source>
</evidence>
<dbReference type="Gene3D" id="3.30.50.10">
    <property type="entry name" value="Erythroid Transcription Factor GATA-1, subunit A"/>
    <property type="match status" value="1"/>
</dbReference>
<dbReference type="OrthoDB" id="5789759at2759"/>
<keyword evidence="2 9" id="KW-0863">Zinc-finger</keyword>
<dbReference type="Pfam" id="PF00105">
    <property type="entry name" value="zf-C4"/>
    <property type="match status" value="1"/>
</dbReference>
<keyword evidence="1 9" id="KW-0479">Metal-binding</keyword>
<keyword evidence="8 9" id="KW-0539">Nucleus</keyword>
<dbReference type="SMART" id="SM00399">
    <property type="entry name" value="ZnF_C4"/>
    <property type="match status" value="1"/>
</dbReference>
<evidence type="ECO:0000256" key="1">
    <source>
        <dbReference type="ARBA" id="ARBA00022723"/>
    </source>
</evidence>
<dbReference type="SUPFAM" id="SSF57716">
    <property type="entry name" value="Glucocorticoid receptor-like (DNA-binding domain)"/>
    <property type="match status" value="1"/>
</dbReference>
<comment type="subcellular location">
    <subcellularLocation>
        <location evidence="9">Nucleus</location>
    </subcellularLocation>
</comment>
<keyword evidence="5 9" id="KW-0238">DNA-binding</keyword>
<dbReference type="InterPro" id="IPR000536">
    <property type="entry name" value="Nucl_hrmn_rcpt_lig-bd"/>
</dbReference>
<dbReference type="PRINTS" id="PR00047">
    <property type="entry name" value="STROIDFINGER"/>
</dbReference>
<feature type="domain" description="Nuclear receptor" evidence="10">
    <location>
        <begin position="9"/>
        <end position="88"/>
    </location>
</feature>
<proteinExistence type="inferred from homology"/>